<dbReference type="InterPro" id="IPR036291">
    <property type="entry name" value="NAD(P)-bd_dom_sf"/>
</dbReference>
<dbReference type="RefSeq" id="WP_256401819.1">
    <property type="nucleotide sequence ID" value="NZ_JANHJR010000004.1"/>
</dbReference>
<dbReference type="Gene3D" id="3.40.50.720">
    <property type="entry name" value="NAD(P)-binding Rossmann-like Domain"/>
    <property type="match status" value="1"/>
</dbReference>
<dbReference type="Proteomes" id="UP001597034">
    <property type="component" value="Unassembled WGS sequence"/>
</dbReference>
<reference evidence="1 2" key="1">
    <citation type="journal article" date="2019" name="Int. J. Syst. Evol. Microbiol.">
        <title>The Global Catalogue of Microorganisms (GCM) 10K type strain sequencing project: providing services to taxonomists for standard genome sequencing and annotation.</title>
        <authorList>
            <consortium name="The Broad Institute Genomics Platform"/>
            <consortium name="The Broad Institute Genome Sequencing Center for Infectious Disease"/>
            <person name="Wu L."/>
            <person name="Ma J."/>
        </authorList>
    </citation>
    <scope>NUCLEOTIDE SEQUENCE [LARGE SCALE GENOMIC DNA]</scope>
    <source>
        <strain evidence="1 2">CGMCC 1.10390</strain>
    </source>
</reference>
<evidence type="ECO:0000313" key="2">
    <source>
        <dbReference type="Proteomes" id="UP001597034"/>
    </source>
</evidence>
<dbReference type="AlphaFoldDB" id="A0ABD6DS88"/>
<keyword evidence="2" id="KW-1185">Reference proteome</keyword>
<organism evidence="1 2">
    <name type="scientific">Haloarchaeobius litoreus</name>
    <dbReference type="NCBI Taxonomy" id="755306"/>
    <lineage>
        <taxon>Archaea</taxon>
        <taxon>Methanobacteriati</taxon>
        <taxon>Methanobacteriota</taxon>
        <taxon>Stenosarchaea group</taxon>
        <taxon>Halobacteria</taxon>
        <taxon>Halobacteriales</taxon>
        <taxon>Halorubellaceae</taxon>
        <taxon>Haloarchaeobius</taxon>
    </lineage>
</organism>
<evidence type="ECO:0000313" key="1">
    <source>
        <dbReference type="EMBL" id="MFD1647701.1"/>
    </source>
</evidence>
<gene>
    <name evidence="1" type="ORF">ACFSBL_18575</name>
</gene>
<accession>A0ABD6DS88</accession>
<comment type="caution">
    <text evidence="1">The sequence shown here is derived from an EMBL/GenBank/DDBJ whole genome shotgun (WGS) entry which is preliminary data.</text>
</comment>
<dbReference type="EMBL" id="JBHUDO010000004">
    <property type="protein sequence ID" value="MFD1647701.1"/>
    <property type="molecule type" value="Genomic_DNA"/>
</dbReference>
<dbReference type="SUPFAM" id="SSF51735">
    <property type="entry name" value="NAD(P)-binding Rossmann-fold domains"/>
    <property type="match status" value="1"/>
</dbReference>
<proteinExistence type="predicted"/>
<sequence length="53" mass="5387">MLSGKVAIVTGGATGIGKAIATEYVEQGTVAVTEGYSYYPYEKIDTGDPASGV</sequence>
<protein>
    <submittedName>
        <fullName evidence="1">SDR family NAD(P)-dependent oxidoreductase</fullName>
    </submittedName>
</protein>
<name>A0ABD6DS88_9EURY</name>